<evidence type="ECO:0000313" key="2">
    <source>
        <dbReference type="EMBL" id="MYH61825.1"/>
    </source>
</evidence>
<keyword evidence="1" id="KW-1133">Transmembrane helix</keyword>
<feature type="transmembrane region" description="Helical" evidence="1">
    <location>
        <begin position="233"/>
        <end position="258"/>
    </location>
</feature>
<feature type="transmembrane region" description="Helical" evidence="1">
    <location>
        <begin position="264"/>
        <end position="285"/>
    </location>
</feature>
<dbReference type="AlphaFoldDB" id="A0A6B1G3Q6"/>
<reference evidence="2" key="1">
    <citation type="submission" date="2019-09" db="EMBL/GenBank/DDBJ databases">
        <title>Characterisation of the sponge microbiome using genome-centric metagenomics.</title>
        <authorList>
            <person name="Engelberts J.P."/>
            <person name="Robbins S.J."/>
            <person name="De Goeij J.M."/>
            <person name="Aranda M."/>
            <person name="Bell S.C."/>
            <person name="Webster N.S."/>
        </authorList>
    </citation>
    <scope>NUCLEOTIDE SEQUENCE</scope>
    <source>
        <strain evidence="2">SB0675_bin_29</strain>
    </source>
</reference>
<organism evidence="2">
    <name type="scientific">Caldilineaceae bacterium SB0675_bin_29</name>
    <dbReference type="NCBI Taxonomy" id="2605266"/>
    <lineage>
        <taxon>Bacteria</taxon>
        <taxon>Bacillati</taxon>
        <taxon>Chloroflexota</taxon>
        <taxon>Caldilineae</taxon>
        <taxon>Caldilineales</taxon>
        <taxon>Caldilineaceae</taxon>
    </lineage>
</organism>
<dbReference type="InterPro" id="IPR019546">
    <property type="entry name" value="TAT_signal_bac_arc"/>
</dbReference>
<proteinExistence type="predicted"/>
<gene>
    <name evidence="2" type="ORF">F4148_08680</name>
</gene>
<accession>A0A6B1G3Q6</accession>
<keyword evidence="1" id="KW-0472">Membrane</keyword>
<feature type="transmembrane region" description="Helical" evidence="1">
    <location>
        <begin position="203"/>
        <end position="221"/>
    </location>
</feature>
<name>A0A6B1G3Q6_9CHLR</name>
<evidence type="ECO:0000256" key="1">
    <source>
        <dbReference type="SAM" id="Phobius"/>
    </source>
</evidence>
<dbReference type="EMBL" id="VYDA01000325">
    <property type="protein sequence ID" value="MYH61825.1"/>
    <property type="molecule type" value="Genomic_DNA"/>
</dbReference>
<dbReference type="InterPro" id="IPR006311">
    <property type="entry name" value="TAT_signal"/>
</dbReference>
<sequence>MLATTRTLDRRDFLRGTCKAGLAVTLAAMLHPPTSVALAHNQDTRVSQDVGETLSPEALEFLKSGLAALWVAGVTLNAFAHNLNFANMPTHMIRYFQRAGGEWRTLYEARGVWETIPEQIRAGGQQEVTRFLSNRDWSHKIPRSWEDSRSARASNGIFENYILNRRRGAQPMRPDEIAAARAVIRSEMMYAVIRMTFGAMAKGALLGIVIGGTLVCLECGLQYAEGKMSWQQLVVNVIRASAVAGAFSFMIVGAVIGFSLIFPSLIPIMAGVFFVLQIAGLVFLAQHLVKLGKEYWAYFKDADLLDDVSDILEKTEEFMQGTLNETKRGVSGKMQELTQGIAKWVGWRRAWSTVRGFYDRLGAERGWVWFASQTEFVKGYTTELVAPIGAWGKTTSSKISLPKIDLPDVDLPEISIDTKEMKETIANVINVEFDSALKTSRQLRGQLEEYMAEVTTG</sequence>
<comment type="caution">
    <text evidence="2">The sequence shown here is derived from an EMBL/GenBank/DDBJ whole genome shotgun (WGS) entry which is preliminary data.</text>
</comment>
<keyword evidence="1" id="KW-0812">Transmembrane</keyword>
<protein>
    <submittedName>
        <fullName evidence="2">Twin-arginine translocation signal domain-containing protein</fullName>
    </submittedName>
</protein>
<dbReference type="PROSITE" id="PS51318">
    <property type="entry name" value="TAT"/>
    <property type="match status" value="1"/>
</dbReference>
<dbReference type="NCBIfam" id="TIGR01409">
    <property type="entry name" value="TAT_signal_seq"/>
    <property type="match status" value="1"/>
</dbReference>